<name>A0A9D4Z658_ADICA</name>
<reference evidence="4" key="1">
    <citation type="submission" date="2021-01" db="EMBL/GenBank/DDBJ databases">
        <title>Adiantum capillus-veneris genome.</title>
        <authorList>
            <person name="Fang Y."/>
            <person name="Liao Q."/>
        </authorList>
    </citation>
    <scope>NUCLEOTIDE SEQUENCE</scope>
    <source>
        <strain evidence="4">H3</strain>
        <tissue evidence="4">Leaf</tissue>
    </source>
</reference>
<evidence type="ECO:0000256" key="2">
    <source>
        <dbReference type="ARBA" id="ARBA00022679"/>
    </source>
</evidence>
<evidence type="ECO:0000259" key="3">
    <source>
        <dbReference type="Pfam" id="PF01555"/>
    </source>
</evidence>
<dbReference type="GO" id="GO:0032259">
    <property type="term" value="P:methylation"/>
    <property type="evidence" value="ECO:0007669"/>
    <property type="project" value="UniProtKB-KW"/>
</dbReference>
<dbReference type="Proteomes" id="UP000886520">
    <property type="component" value="Chromosome 22"/>
</dbReference>
<keyword evidence="1" id="KW-0489">Methyltransferase</keyword>
<protein>
    <recommendedName>
        <fullName evidence="3">DNA methylase N-4/N-6 domain-containing protein</fullName>
    </recommendedName>
</protein>
<accession>A0A9D4Z658</accession>
<keyword evidence="5" id="KW-1185">Reference proteome</keyword>
<evidence type="ECO:0000256" key="1">
    <source>
        <dbReference type="ARBA" id="ARBA00022603"/>
    </source>
</evidence>
<evidence type="ECO:0000313" key="4">
    <source>
        <dbReference type="EMBL" id="KAI5062032.1"/>
    </source>
</evidence>
<evidence type="ECO:0000313" key="5">
    <source>
        <dbReference type="Proteomes" id="UP000886520"/>
    </source>
</evidence>
<sequence>MKHWNLQLPELKLGGDLQFGQDLIFDIVPKADLVKRKGKPWRGGCQRGQKLVKYIIALFSRPQDVVLDIFAGTGTLGLAVGFMDRHVIMFERDERIYDRLLKPFGVKMD</sequence>
<comment type="caution">
    <text evidence="4">The sequence shown here is derived from an EMBL/GenBank/DDBJ whole genome shotgun (WGS) entry which is preliminary data.</text>
</comment>
<dbReference type="Gene3D" id="3.40.50.150">
    <property type="entry name" value="Vaccinia Virus protein VP39"/>
    <property type="match status" value="1"/>
</dbReference>
<organism evidence="4 5">
    <name type="scientific">Adiantum capillus-veneris</name>
    <name type="common">Maidenhair fern</name>
    <dbReference type="NCBI Taxonomy" id="13818"/>
    <lineage>
        <taxon>Eukaryota</taxon>
        <taxon>Viridiplantae</taxon>
        <taxon>Streptophyta</taxon>
        <taxon>Embryophyta</taxon>
        <taxon>Tracheophyta</taxon>
        <taxon>Polypodiopsida</taxon>
        <taxon>Polypodiidae</taxon>
        <taxon>Polypodiales</taxon>
        <taxon>Pteridineae</taxon>
        <taxon>Pteridaceae</taxon>
        <taxon>Vittarioideae</taxon>
        <taxon>Adiantum</taxon>
    </lineage>
</organism>
<proteinExistence type="predicted"/>
<dbReference type="GO" id="GO:0003677">
    <property type="term" value="F:DNA binding"/>
    <property type="evidence" value="ECO:0007669"/>
    <property type="project" value="InterPro"/>
</dbReference>
<dbReference type="InterPro" id="IPR029063">
    <property type="entry name" value="SAM-dependent_MTases_sf"/>
</dbReference>
<dbReference type="GO" id="GO:0008170">
    <property type="term" value="F:N-methyltransferase activity"/>
    <property type="evidence" value="ECO:0007669"/>
    <property type="project" value="InterPro"/>
</dbReference>
<dbReference type="Pfam" id="PF01555">
    <property type="entry name" value="N6_N4_Mtase"/>
    <property type="match status" value="1"/>
</dbReference>
<dbReference type="InterPro" id="IPR002941">
    <property type="entry name" value="DNA_methylase_N4/N6"/>
</dbReference>
<dbReference type="EMBL" id="JABFUD020000022">
    <property type="protein sequence ID" value="KAI5062032.1"/>
    <property type="molecule type" value="Genomic_DNA"/>
</dbReference>
<keyword evidence="2" id="KW-0808">Transferase</keyword>
<feature type="domain" description="DNA methylase N-4/N-6" evidence="3">
    <location>
        <begin position="45"/>
        <end position="98"/>
    </location>
</feature>
<dbReference type="AlphaFoldDB" id="A0A9D4Z658"/>
<gene>
    <name evidence="4" type="ORF">GOP47_0022571</name>
</gene>
<dbReference type="SUPFAM" id="SSF53335">
    <property type="entry name" value="S-adenosyl-L-methionine-dependent methyltransferases"/>
    <property type="match status" value="1"/>
</dbReference>